<dbReference type="Gene3D" id="1.20.141.10">
    <property type="entry name" value="Chitosanase, subunit A, domain 1"/>
    <property type="match status" value="1"/>
</dbReference>
<evidence type="ECO:0000313" key="4">
    <source>
        <dbReference type="EMBL" id="SIS76670.1"/>
    </source>
</evidence>
<sequence length="212" mass="22434">MSKTTKAPTTPGEQTPATPATGAVESHVEGSAAPDTPDTTSDSTPPQNGQEQGSAFDHALAFVLSEEGGYVNDPRDGGGETNFGISRRAYPGVDIAGLTRDQAAEIYRRDYWDACKCDQMPAPWAVAVFDTAVNQGSGAAAFLLQTALGLKADTIIGPKTLAAVTAAGPDKLNRYLAWRIKRYTGTANFDRYGVGWIGRVLRLQALLTSGLR</sequence>
<dbReference type="RefSeq" id="WP_084194746.1">
    <property type="nucleotide sequence ID" value="NZ_FTOA01000003.1"/>
</dbReference>
<evidence type="ECO:0000313" key="5">
    <source>
        <dbReference type="Proteomes" id="UP000185678"/>
    </source>
</evidence>
<dbReference type="InterPro" id="IPR018537">
    <property type="entry name" value="Peptidoglycan-bd_3"/>
</dbReference>
<dbReference type="AlphaFoldDB" id="A0A1N7LS44"/>
<name>A0A1N7LS44_9PROT</name>
<dbReference type="EMBL" id="FTOA01000003">
    <property type="protein sequence ID" value="SIS76670.1"/>
    <property type="molecule type" value="Genomic_DNA"/>
</dbReference>
<dbReference type="Pfam" id="PF09374">
    <property type="entry name" value="PG_binding_3"/>
    <property type="match status" value="1"/>
</dbReference>
<accession>A0A1N7LS44</accession>
<feature type="domain" description="TtsA-like Glycoside hydrolase family 108" evidence="2">
    <location>
        <begin position="61"/>
        <end position="136"/>
    </location>
</feature>
<organism evidence="4 5">
    <name type="scientific">Insolitispirillum peregrinum</name>
    <dbReference type="NCBI Taxonomy" id="80876"/>
    <lineage>
        <taxon>Bacteria</taxon>
        <taxon>Pseudomonadati</taxon>
        <taxon>Pseudomonadota</taxon>
        <taxon>Alphaproteobacteria</taxon>
        <taxon>Rhodospirillales</taxon>
        <taxon>Novispirillaceae</taxon>
        <taxon>Insolitispirillum</taxon>
    </lineage>
</organism>
<dbReference type="CDD" id="cd13926">
    <property type="entry name" value="N-acetylmuramidase_GH108"/>
    <property type="match status" value="1"/>
</dbReference>
<evidence type="ECO:0000259" key="3">
    <source>
        <dbReference type="Pfam" id="PF09374"/>
    </source>
</evidence>
<feature type="compositionally biased region" description="Low complexity" evidence="1">
    <location>
        <begin position="31"/>
        <end position="46"/>
    </location>
</feature>
<dbReference type="InterPro" id="IPR023346">
    <property type="entry name" value="Lysozyme-like_dom_sf"/>
</dbReference>
<dbReference type="InterPro" id="IPR008565">
    <property type="entry name" value="TtsA-like_GH18_dom"/>
</dbReference>
<evidence type="ECO:0000256" key="1">
    <source>
        <dbReference type="SAM" id="MobiDB-lite"/>
    </source>
</evidence>
<dbReference type="Proteomes" id="UP000185678">
    <property type="component" value="Unassembled WGS sequence"/>
</dbReference>
<dbReference type="SUPFAM" id="SSF53955">
    <property type="entry name" value="Lysozyme-like"/>
    <property type="match status" value="1"/>
</dbReference>
<gene>
    <name evidence="4" type="ORF">SAMN05421779_103524</name>
</gene>
<protein>
    <submittedName>
        <fullName evidence="4">Predicted Peptidoglycan domain-containing protein</fullName>
    </submittedName>
</protein>
<evidence type="ECO:0000259" key="2">
    <source>
        <dbReference type="Pfam" id="PF05838"/>
    </source>
</evidence>
<dbReference type="STRING" id="80876.SAMN05421779_103524"/>
<keyword evidence="5" id="KW-1185">Reference proteome</keyword>
<feature type="domain" description="Peptidoglycan binding" evidence="3">
    <location>
        <begin position="141"/>
        <end position="199"/>
    </location>
</feature>
<feature type="compositionally biased region" description="Polar residues" evidence="1">
    <location>
        <begin position="1"/>
        <end position="18"/>
    </location>
</feature>
<feature type="region of interest" description="Disordered" evidence="1">
    <location>
        <begin position="1"/>
        <end position="53"/>
    </location>
</feature>
<proteinExistence type="predicted"/>
<reference evidence="4 5" key="1">
    <citation type="submission" date="2017-01" db="EMBL/GenBank/DDBJ databases">
        <authorList>
            <person name="Mah S.A."/>
            <person name="Swanson W.J."/>
            <person name="Moy G.W."/>
            <person name="Vacquier V.D."/>
        </authorList>
    </citation>
    <scope>NUCLEOTIDE SEQUENCE [LARGE SCALE GENOMIC DNA]</scope>
    <source>
        <strain evidence="4 5">DSM 11589</strain>
    </source>
</reference>
<dbReference type="Pfam" id="PF05838">
    <property type="entry name" value="Glyco_hydro_108"/>
    <property type="match status" value="1"/>
</dbReference>